<proteinExistence type="predicted"/>
<dbReference type="PROSITE" id="PS51819">
    <property type="entry name" value="VOC"/>
    <property type="match status" value="1"/>
</dbReference>
<accession>A0AAN0S6B8</accession>
<evidence type="ECO:0000259" key="1">
    <source>
        <dbReference type="PROSITE" id="PS51819"/>
    </source>
</evidence>
<dbReference type="EMBL" id="CP009458">
    <property type="protein sequence ID" value="AIR62311.1"/>
    <property type="molecule type" value="Genomic_DNA"/>
</dbReference>
<dbReference type="InterPro" id="IPR037523">
    <property type="entry name" value="VOC_core"/>
</dbReference>
<dbReference type="Pfam" id="PF00903">
    <property type="entry name" value="Glyoxalase"/>
    <property type="match status" value="1"/>
</dbReference>
<dbReference type="RefSeq" id="WP_039293596.1">
    <property type="nucleotide sequence ID" value="NZ_CP009458.1"/>
</dbReference>
<dbReference type="Gene3D" id="3.10.180.10">
    <property type="entry name" value="2,3-Dihydroxybiphenyl 1,2-Dioxygenase, domain 1"/>
    <property type="match status" value="1"/>
</dbReference>
<dbReference type="Proteomes" id="UP000029516">
    <property type="component" value="Chromosome"/>
</dbReference>
<feature type="domain" description="VOC" evidence="1">
    <location>
        <begin position="6"/>
        <end position="121"/>
    </location>
</feature>
<dbReference type="KEGG" id="cem:LH23_17110"/>
<name>A0AAN0S6B8_9ENTR</name>
<dbReference type="AlphaFoldDB" id="A0AAN0S6B8"/>
<gene>
    <name evidence="2" type="ORF">LH23_17110</name>
</gene>
<sequence length="122" mass="13365">MPNNITPFAFVLAVINLDDTAGYFRDTLGFTLEWPGTNGWQLAVRGTVKVMLGHCPQALAPASLGDHSYFGYLHVDDVDALYAEFVQRGAIILQPPASRPHGMREFLVATPEGHKIMIGQVL</sequence>
<evidence type="ECO:0000313" key="2">
    <source>
        <dbReference type="EMBL" id="AIR62311.1"/>
    </source>
</evidence>
<evidence type="ECO:0000313" key="3">
    <source>
        <dbReference type="Proteomes" id="UP000029516"/>
    </source>
</evidence>
<dbReference type="InterPro" id="IPR029068">
    <property type="entry name" value="Glyas_Bleomycin-R_OHBP_Dase"/>
</dbReference>
<reference evidence="2 3" key="1">
    <citation type="submission" date="2014-09" db="EMBL/GenBank/DDBJ databases">
        <authorList>
            <person name="Chan K.-G."/>
        </authorList>
    </citation>
    <scope>NUCLEOTIDE SEQUENCE [LARGE SCALE GENOMIC DNA]</scope>
    <source>
        <strain evidence="2 3">M006</strain>
    </source>
</reference>
<dbReference type="InterPro" id="IPR004360">
    <property type="entry name" value="Glyas_Fos-R_dOase_dom"/>
</dbReference>
<protein>
    <submittedName>
        <fullName evidence="2">Glyoxalase</fullName>
    </submittedName>
</protein>
<organism evidence="2 3">
    <name type="scientific">Cedecea neteri</name>
    <dbReference type="NCBI Taxonomy" id="158822"/>
    <lineage>
        <taxon>Bacteria</taxon>
        <taxon>Pseudomonadati</taxon>
        <taxon>Pseudomonadota</taxon>
        <taxon>Gammaproteobacteria</taxon>
        <taxon>Enterobacterales</taxon>
        <taxon>Enterobacteriaceae</taxon>
        <taxon>Cedecea</taxon>
    </lineage>
</organism>
<dbReference type="SUPFAM" id="SSF54593">
    <property type="entry name" value="Glyoxalase/Bleomycin resistance protein/Dihydroxybiphenyl dioxygenase"/>
    <property type="match status" value="1"/>
</dbReference>